<dbReference type="InterPro" id="IPR007899">
    <property type="entry name" value="CHAD_dom"/>
</dbReference>
<keyword evidence="4" id="KW-1185">Reference proteome</keyword>
<dbReference type="Gene3D" id="2.40.320.10">
    <property type="entry name" value="Hypothetical Protein Pfu-838710-001"/>
    <property type="match status" value="1"/>
</dbReference>
<feature type="domain" description="CYTH" evidence="1">
    <location>
        <begin position="9"/>
        <end position="207"/>
    </location>
</feature>
<dbReference type="InterPro" id="IPR023577">
    <property type="entry name" value="CYTH_domain"/>
</dbReference>
<dbReference type="PROSITE" id="PS51708">
    <property type="entry name" value="CHAD"/>
    <property type="match status" value="1"/>
</dbReference>
<dbReference type="SMART" id="SM00880">
    <property type="entry name" value="CHAD"/>
    <property type="match status" value="1"/>
</dbReference>
<dbReference type="SUPFAM" id="SSF55154">
    <property type="entry name" value="CYTH-like phosphatases"/>
    <property type="match status" value="1"/>
</dbReference>
<accession>A0A5M6ISL6</accession>
<dbReference type="AlphaFoldDB" id="A0A5M6ISL6"/>
<evidence type="ECO:0000259" key="2">
    <source>
        <dbReference type="PROSITE" id="PS51708"/>
    </source>
</evidence>
<dbReference type="RefSeq" id="WP_150041691.1">
    <property type="nucleotide sequence ID" value="NZ_OW485601.1"/>
</dbReference>
<dbReference type="SMART" id="SM01118">
    <property type="entry name" value="CYTH"/>
    <property type="match status" value="1"/>
</dbReference>
<organism evidence="3 4">
    <name type="scientific">Rhodovastum atsumiense</name>
    <dbReference type="NCBI Taxonomy" id="504468"/>
    <lineage>
        <taxon>Bacteria</taxon>
        <taxon>Pseudomonadati</taxon>
        <taxon>Pseudomonadota</taxon>
        <taxon>Alphaproteobacteria</taxon>
        <taxon>Acetobacterales</taxon>
        <taxon>Acetobacteraceae</taxon>
        <taxon>Rhodovastum</taxon>
    </lineage>
</organism>
<dbReference type="CDD" id="cd07756">
    <property type="entry name" value="CYTH-like_Pase_CHAD"/>
    <property type="match status" value="1"/>
</dbReference>
<evidence type="ECO:0000313" key="4">
    <source>
        <dbReference type="Proteomes" id="UP000325255"/>
    </source>
</evidence>
<dbReference type="EMBL" id="VWPK01000022">
    <property type="protein sequence ID" value="KAA5611313.1"/>
    <property type="molecule type" value="Genomic_DNA"/>
</dbReference>
<feature type="domain" description="CHAD" evidence="2">
    <location>
        <begin position="222"/>
        <end position="504"/>
    </location>
</feature>
<protein>
    <submittedName>
        <fullName evidence="3">CYTH and CHAD domain-containing protein</fullName>
    </submittedName>
</protein>
<dbReference type="Gene3D" id="1.40.20.10">
    <property type="entry name" value="CHAD domain"/>
    <property type="match status" value="1"/>
</dbReference>
<dbReference type="PANTHER" id="PTHR39569">
    <property type="entry name" value="INORGANIC TRIPHOSPHATASE"/>
    <property type="match status" value="1"/>
</dbReference>
<reference evidence="3 4" key="1">
    <citation type="submission" date="2019-09" db="EMBL/GenBank/DDBJ databases">
        <title>Genome sequence of Rhodovastum atsumiense, a diverse member of the Acetobacteraceae family of non-sulfur purple photosynthetic bacteria.</title>
        <authorList>
            <person name="Meyer T."/>
            <person name="Kyndt J."/>
        </authorList>
    </citation>
    <scope>NUCLEOTIDE SEQUENCE [LARGE SCALE GENOMIC DNA]</scope>
    <source>
        <strain evidence="3 4">DSM 21279</strain>
    </source>
</reference>
<dbReference type="PANTHER" id="PTHR39569:SF1">
    <property type="entry name" value="INORGANIC TRIPHOSPHATASE"/>
    <property type="match status" value="1"/>
</dbReference>
<dbReference type="InterPro" id="IPR039013">
    <property type="entry name" value="YgiF"/>
</dbReference>
<dbReference type="InterPro" id="IPR038186">
    <property type="entry name" value="CHAD_dom_sf"/>
</dbReference>
<dbReference type="GO" id="GO:0046872">
    <property type="term" value="F:metal ion binding"/>
    <property type="evidence" value="ECO:0007669"/>
    <property type="project" value="TreeGrafter"/>
</dbReference>
<evidence type="ECO:0000313" key="3">
    <source>
        <dbReference type="EMBL" id="KAA5611313.1"/>
    </source>
</evidence>
<evidence type="ECO:0000259" key="1">
    <source>
        <dbReference type="PROSITE" id="PS51707"/>
    </source>
</evidence>
<gene>
    <name evidence="3" type="ORF">F1189_15305</name>
</gene>
<dbReference type="Pfam" id="PF01928">
    <property type="entry name" value="CYTH"/>
    <property type="match status" value="1"/>
</dbReference>
<dbReference type="Proteomes" id="UP000325255">
    <property type="component" value="Unassembled WGS sequence"/>
</dbReference>
<proteinExistence type="predicted"/>
<sequence>MNDEQQSQPIELEIKFSVPTGAETELANHPALRADGTTPPQTRSEVTTYFDTPDCRLRAGAASLRVRRRGEQRVQTLKLPSATATAFGRAEWEWPVHGEVPDLRCLAETPLGTKLSHRDELGAVFTSEIQRTTYIVRIDDATIEAALDLGVIRAGEATEEVRELELELKDGSAASLYRLATALQSSLQLTLGAESKADRGWRLRTGRTRGPVKQPDIRLEPDVTAAVAFRHIVATSLANLLANQPAALIGEIEGIHHMRVAIRRLRAVLALFRPHLEPHAEARFTAELRRIGRVLGEARDWDVFCAETLVAAGEDGVPASLLDLLRGPAEARRDEAHREVVAELNGPAFTSLVLGLAAWAEDAATLAAPPSREAMQLLMADLAPLLEARLARKALRRGRHIRGRTAEELHALRKSLKKLRYGIEFMAPLHRRKQVKAYLRGCKALQEQLGALNDGTMAVRMGEELGEDRVAALAPAIAALANWAQARRARALKHLPDGWNAFKTVQLPT</sequence>
<name>A0A5M6ISL6_9PROT</name>
<dbReference type="GO" id="GO:0050355">
    <property type="term" value="F:inorganic triphosphate phosphatase activity"/>
    <property type="evidence" value="ECO:0007669"/>
    <property type="project" value="InterPro"/>
</dbReference>
<dbReference type="OrthoDB" id="9777271at2"/>
<dbReference type="PROSITE" id="PS51707">
    <property type="entry name" value="CYTH"/>
    <property type="match status" value="1"/>
</dbReference>
<dbReference type="InterPro" id="IPR033469">
    <property type="entry name" value="CYTH-like_dom_sf"/>
</dbReference>
<comment type="caution">
    <text evidence="3">The sequence shown here is derived from an EMBL/GenBank/DDBJ whole genome shotgun (WGS) entry which is preliminary data.</text>
</comment>
<dbReference type="Pfam" id="PF05235">
    <property type="entry name" value="CHAD"/>
    <property type="match status" value="1"/>
</dbReference>